<feature type="non-terminal residue" evidence="1">
    <location>
        <position position="1"/>
    </location>
</feature>
<dbReference type="Proteomes" id="UP001295469">
    <property type="component" value="Chromosome C01"/>
</dbReference>
<evidence type="ECO:0000313" key="1">
    <source>
        <dbReference type="EMBL" id="CAF2079110.1"/>
    </source>
</evidence>
<gene>
    <name evidence="1" type="ORF">DARMORV10_C01P50920.1</name>
</gene>
<dbReference type="AlphaFoldDB" id="A0A816RSQ6"/>
<accession>A0A816RSQ6</accession>
<dbReference type="EMBL" id="HG994365">
    <property type="protein sequence ID" value="CAF2079110.1"/>
    <property type="molecule type" value="Genomic_DNA"/>
</dbReference>
<proteinExistence type="predicted"/>
<sequence length="102" mass="12001">FRFGNQRSNTGLMRSKPKVSKVIWKRSKAANIAAAAMPSSFHLHCSFESCLSSSREFFHMINYLTRLMAVVESLYYISKEDKDTIILWYWLSHSLSFLIFYY</sequence>
<organism evidence="1">
    <name type="scientific">Brassica napus</name>
    <name type="common">Rape</name>
    <dbReference type="NCBI Taxonomy" id="3708"/>
    <lineage>
        <taxon>Eukaryota</taxon>
        <taxon>Viridiplantae</taxon>
        <taxon>Streptophyta</taxon>
        <taxon>Embryophyta</taxon>
        <taxon>Tracheophyta</taxon>
        <taxon>Spermatophyta</taxon>
        <taxon>Magnoliopsida</taxon>
        <taxon>eudicotyledons</taxon>
        <taxon>Gunneridae</taxon>
        <taxon>Pentapetalae</taxon>
        <taxon>rosids</taxon>
        <taxon>malvids</taxon>
        <taxon>Brassicales</taxon>
        <taxon>Brassicaceae</taxon>
        <taxon>Brassiceae</taxon>
        <taxon>Brassica</taxon>
    </lineage>
</organism>
<name>A0A816RSQ6_BRANA</name>
<reference evidence="1" key="1">
    <citation type="submission" date="2021-01" db="EMBL/GenBank/DDBJ databases">
        <authorList>
            <consortium name="Genoscope - CEA"/>
            <person name="William W."/>
        </authorList>
    </citation>
    <scope>NUCLEOTIDE SEQUENCE</scope>
</reference>
<protein>
    <submittedName>
        <fullName evidence="1">(rape) hypothetical protein</fullName>
    </submittedName>
</protein>